<dbReference type="EMBL" id="CP025013">
    <property type="protein sequence ID" value="AUW46223.1"/>
    <property type="molecule type" value="Genomic_DNA"/>
</dbReference>
<evidence type="ECO:0000313" key="3">
    <source>
        <dbReference type="Proteomes" id="UP000238523"/>
    </source>
</evidence>
<name>A0A2K9ZD90_RHILE</name>
<gene>
    <name evidence="2" type="ORF">CUJ84_pRLN1000768</name>
</gene>
<evidence type="ECO:0000313" key="2">
    <source>
        <dbReference type="EMBL" id="AUW46223.1"/>
    </source>
</evidence>
<organism evidence="2 3">
    <name type="scientific">Rhizobium leguminosarum</name>
    <dbReference type="NCBI Taxonomy" id="384"/>
    <lineage>
        <taxon>Bacteria</taxon>
        <taxon>Pseudomonadati</taxon>
        <taxon>Pseudomonadota</taxon>
        <taxon>Alphaproteobacteria</taxon>
        <taxon>Hyphomicrobiales</taxon>
        <taxon>Rhizobiaceae</taxon>
        <taxon>Rhizobium/Agrobacterium group</taxon>
        <taxon>Rhizobium</taxon>
    </lineage>
</organism>
<dbReference type="RefSeq" id="WP_105008876.1">
    <property type="nucleotide sequence ID" value="NZ_CP025013.1"/>
</dbReference>
<keyword evidence="2" id="KW-0614">Plasmid</keyword>
<dbReference type="AlphaFoldDB" id="A0A2K9ZD90"/>
<proteinExistence type="predicted"/>
<dbReference type="Proteomes" id="UP000238523">
    <property type="component" value="Plasmid pRLN1"/>
</dbReference>
<feature type="domain" description="DUF2169" evidence="1">
    <location>
        <begin position="25"/>
        <end position="329"/>
    </location>
</feature>
<reference evidence="2 3" key="1">
    <citation type="submission" date="2017-11" db="EMBL/GenBank/DDBJ databases">
        <title>Complete genome of Rhizobium leguminosarum Norway, an ineffective micro-symbiont.</title>
        <authorList>
            <person name="Hoffrichter A."/>
            <person name="Liang J."/>
            <person name="Brachmann A."/>
            <person name="Marin M."/>
        </authorList>
    </citation>
    <scope>NUCLEOTIDE SEQUENCE [LARGE SCALE GENOMIC DNA]</scope>
    <source>
        <strain evidence="2 3">Norway</strain>
        <plasmid evidence="3">Plasmid prln1</plasmid>
    </source>
</reference>
<dbReference type="Pfam" id="PF09937">
    <property type="entry name" value="DUF2169"/>
    <property type="match status" value="1"/>
</dbReference>
<dbReference type="InterPro" id="IPR018683">
    <property type="entry name" value="DUF2169"/>
</dbReference>
<evidence type="ECO:0000259" key="1">
    <source>
        <dbReference type="Pfam" id="PF09937"/>
    </source>
</evidence>
<sequence>MSVDNDTPFPVLAFRQYNLTGDLLGVVVARGTFKLSNGGPLVLDDSQRPLAMSDVYDGDPHQAPQMACTDLAPYKPGTDVTFLGATFAPNGVSASSWTCGLKVGPLEKRLRVYGPRQWRARTRKTWRGLIDPDKEDALDSWELTEGEAVAHVPIDWRLAFGGRIEGGEVFEKNPLGIGLVDETSFAEKPEWPAPQIEDEAHPIRHVGDRPAPAGFGPISPFWEGRLKLAGTYDDVWLKERHPFLPKDFDFHFWQAAHPDLISEPWLRGDEEFELDHLLPGRDILRGQLPGIDLHVDLDQGDGLKRGILVLDGVHFDMRPDVGRVFLTWRTAFPWPERRGKPRLSLAAPVQWVA</sequence>
<accession>A0A2K9ZD90</accession>
<protein>
    <recommendedName>
        <fullName evidence="1">DUF2169 domain-containing protein</fullName>
    </recommendedName>
</protein>
<geneLocation type="plasmid" evidence="3">
    <name>prln1</name>
</geneLocation>